<protein>
    <submittedName>
        <fullName evidence="7">Oligosaccharide flippase family protein</fullName>
    </submittedName>
</protein>
<reference evidence="7" key="1">
    <citation type="submission" date="2019-11" db="EMBL/GenBank/DDBJ databases">
        <title>Whole genome comparisons of Staphylococcus agnetis isolates from cattle and chickens.</title>
        <authorList>
            <person name="Rhoads D."/>
            <person name="Shwani A."/>
            <person name="Adkins P."/>
            <person name="Calcutt M."/>
            <person name="Middleton J."/>
        </authorList>
    </citation>
    <scope>NUCLEOTIDE SEQUENCE</scope>
    <source>
        <strain evidence="7">1387</strain>
    </source>
</reference>
<comment type="subcellular location">
    <subcellularLocation>
        <location evidence="1">Cell membrane</location>
        <topology evidence="1">Multi-pass membrane protein</topology>
    </subcellularLocation>
</comment>
<feature type="transmembrane region" description="Helical" evidence="6">
    <location>
        <begin position="46"/>
        <end position="70"/>
    </location>
</feature>
<keyword evidence="3 6" id="KW-0812">Transmembrane</keyword>
<sequence>MSSKSAFNGVVVLTLALIVVKILSALYRVPYQNILGDDGLYAYQQIYPIVALGVVLASNAIPSALTQILGGREANRMLIRRLIIVLELIGSLICLFLFLGADLIAFLMGDSHLAPMIRAASVTFIIVGALGVLRGYFQSTFDMNKPAFSQVIEQMIRVSMIGIVILFFTHQQLSIYDAGMWAILASSCGFIGATLFLWWLMSLSNATLPQTIPWRQFAIATVIFALSQLIVILWQVVDSFTVINVLQHGQGLTFKDAITQKGIYDRGASFIQMGLIVTTTFCFVLIPLLTDTQKAGRYDQMNSYANASLKITIVMSCASAIGLMNLLPLLNAVFFKSNDLTITLSIYMLTVIFVSLIMMYIALLEVQNHYRVVFIGIIIGLVIKLLLNLILILKFGIVGASISTVVALVVFAIYLHRHMIQLYALYALRKFYLKLVVALLTMTASVQLTHYIIPSMSRIGGLLELIISVCIGVGSLSVMLVWMRILNEDEWVHLPFGDKIIEIMKRRKS</sequence>
<feature type="transmembrane region" description="Helical" evidence="6">
    <location>
        <begin position="212"/>
        <end position="237"/>
    </location>
</feature>
<dbReference type="PANTHER" id="PTHR30250:SF29">
    <property type="entry name" value="POLYSACCHARIDE BIOSYNTHESIS PROTEIN C-TERMINAL DOMAIN-CONTAINING PROTEIN"/>
    <property type="match status" value="1"/>
</dbReference>
<feature type="transmembrane region" description="Helical" evidence="6">
    <location>
        <begin position="154"/>
        <end position="173"/>
    </location>
</feature>
<evidence type="ECO:0000256" key="1">
    <source>
        <dbReference type="ARBA" id="ARBA00004651"/>
    </source>
</evidence>
<feature type="transmembrane region" description="Helical" evidence="6">
    <location>
        <begin position="270"/>
        <end position="290"/>
    </location>
</feature>
<feature type="transmembrane region" description="Helical" evidence="6">
    <location>
        <begin position="435"/>
        <end position="453"/>
    </location>
</feature>
<dbReference type="InterPro" id="IPR050833">
    <property type="entry name" value="Poly_Biosynth_Transport"/>
</dbReference>
<feature type="transmembrane region" description="Helical" evidence="6">
    <location>
        <begin position="311"/>
        <end position="334"/>
    </location>
</feature>
<feature type="transmembrane region" description="Helical" evidence="6">
    <location>
        <begin position="179"/>
        <end position="200"/>
    </location>
</feature>
<dbReference type="InterPro" id="IPR002797">
    <property type="entry name" value="Polysacc_synth"/>
</dbReference>
<gene>
    <name evidence="7" type="ORF">GLV84_02305</name>
</gene>
<dbReference type="Pfam" id="PF01943">
    <property type="entry name" value="Polysacc_synt"/>
    <property type="match status" value="1"/>
</dbReference>
<dbReference type="EMBL" id="WMFL01000035">
    <property type="protein sequence ID" value="NJI01706.1"/>
    <property type="molecule type" value="Genomic_DNA"/>
</dbReference>
<feature type="transmembrane region" description="Helical" evidence="6">
    <location>
        <begin position="113"/>
        <end position="133"/>
    </location>
</feature>
<evidence type="ECO:0000256" key="6">
    <source>
        <dbReference type="SAM" id="Phobius"/>
    </source>
</evidence>
<accession>A0A2T4MD97</accession>
<keyword evidence="2" id="KW-1003">Cell membrane</keyword>
<feature type="transmembrane region" description="Helical" evidence="6">
    <location>
        <begin position="370"/>
        <end position="391"/>
    </location>
</feature>
<evidence type="ECO:0000256" key="2">
    <source>
        <dbReference type="ARBA" id="ARBA00022475"/>
    </source>
</evidence>
<evidence type="ECO:0000313" key="7">
    <source>
        <dbReference type="EMBL" id="NJI01706.1"/>
    </source>
</evidence>
<feature type="transmembrane region" description="Helical" evidence="6">
    <location>
        <begin position="82"/>
        <end position="107"/>
    </location>
</feature>
<dbReference type="AlphaFoldDB" id="A0A2T4MD97"/>
<evidence type="ECO:0000256" key="3">
    <source>
        <dbReference type="ARBA" id="ARBA00022692"/>
    </source>
</evidence>
<name>A0A2T4MD97_9STAP</name>
<dbReference type="PANTHER" id="PTHR30250">
    <property type="entry name" value="PST FAMILY PREDICTED COLANIC ACID TRANSPORTER"/>
    <property type="match status" value="1"/>
</dbReference>
<evidence type="ECO:0000256" key="5">
    <source>
        <dbReference type="ARBA" id="ARBA00023136"/>
    </source>
</evidence>
<proteinExistence type="predicted"/>
<organism evidence="7 8">
    <name type="scientific">Staphylococcus agnetis</name>
    <dbReference type="NCBI Taxonomy" id="985762"/>
    <lineage>
        <taxon>Bacteria</taxon>
        <taxon>Bacillati</taxon>
        <taxon>Bacillota</taxon>
        <taxon>Bacilli</taxon>
        <taxon>Bacillales</taxon>
        <taxon>Staphylococcaceae</taxon>
        <taxon>Staphylococcus</taxon>
    </lineage>
</organism>
<feature type="transmembrane region" description="Helical" evidence="6">
    <location>
        <begin position="7"/>
        <end position="26"/>
    </location>
</feature>
<feature type="transmembrane region" description="Helical" evidence="6">
    <location>
        <begin position="397"/>
        <end position="415"/>
    </location>
</feature>
<keyword evidence="5 6" id="KW-0472">Membrane</keyword>
<evidence type="ECO:0000256" key="4">
    <source>
        <dbReference type="ARBA" id="ARBA00022989"/>
    </source>
</evidence>
<comment type="caution">
    <text evidence="7">The sequence shown here is derived from an EMBL/GenBank/DDBJ whole genome shotgun (WGS) entry which is preliminary data.</text>
</comment>
<feature type="transmembrane region" description="Helical" evidence="6">
    <location>
        <begin position="340"/>
        <end position="363"/>
    </location>
</feature>
<evidence type="ECO:0000313" key="8">
    <source>
        <dbReference type="Proteomes" id="UP000646308"/>
    </source>
</evidence>
<dbReference type="Proteomes" id="UP000646308">
    <property type="component" value="Unassembled WGS sequence"/>
</dbReference>
<feature type="transmembrane region" description="Helical" evidence="6">
    <location>
        <begin position="459"/>
        <end position="482"/>
    </location>
</feature>
<dbReference type="InterPro" id="IPR024923">
    <property type="entry name" value="PG_synth_SpoVB"/>
</dbReference>
<dbReference type="GO" id="GO:0005886">
    <property type="term" value="C:plasma membrane"/>
    <property type="evidence" value="ECO:0007669"/>
    <property type="project" value="UniProtKB-SubCell"/>
</dbReference>
<dbReference type="GeneID" id="57690688"/>
<dbReference type="CDD" id="cd13124">
    <property type="entry name" value="MATE_SpoVB_like"/>
    <property type="match status" value="1"/>
</dbReference>
<keyword evidence="4 6" id="KW-1133">Transmembrane helix</keyword>
<dbReference type="RefSeq" id="WP_107368840.1">
    <property type="nucleotide sequence ID" value="NZ_CP045927.1"/>
</dbReference>